<evidence type="ECO:0000313" key="2">
    <source>
        <dbReference type="EMBL" id="CAG8483841.1"/>
    </source>
</evidence>
<dbReference type="Proteomes" id="UP000789342">
    <property type="component" value="Unassembled WGS sequence"/>
</dbReference>
<organism evidence="2 3">
    <name type="scientific">Acaulospora morrowiae</name>
    <dbReference type="NCBI Taxonomy" id="94023"/>
    <lineage>
        <taxon>Eukaryota</taxon>
        <taxon>Fungi</taxon>
        <taxon>Fungi incertae sedis</taxon>
        <taxon>Mucoromycota</taxon>
        <taxon>Glomeromycotina</taxon>
        <taxon>Glomeromycetes</taxon>
        <taxon>Diversisporales</taxon>
        <taxon>Acaulosporaceae</taxon>
        <taxon>Acaulospora</taxon>
    </lineage>
</organism>
<comment type="caution">
    <text evidence="2">The sequence shown here is derived from an EMBL/GenBank/DDBJ whole genome shotgun (WGS) entry which is preliminary data.</text>
</comment>
<gene>
    <name evidence="2" type="ORF">AMORRO_LOCUS2440</name>
</gene>
<feature type="compositionally biased region" description="Basic and acidic residues" evidence="1">
    <location>
        <begin position="305"/>
        <end position="314"/>
    </location>
</feature>
<proteinExistence type="predicted"/>
<reference evidence="2" key="1">
    <citation type="submission" date="2021-06" db="EMBL/GenBank/DDBJ databases">
        <authorList>
            <person name="Kallberg Y."/>
            <person name="Tangrot J."/>
            <person name="Rosling A."/>
        </authorList>
    </citation>
    <scope>NUCLEOTIDE SEQUENCE</scope>
    <source>
        <strain evidence="2">CL551</strain>
    </source>
</reference>
<protein>
    <submittedName>
        <fullName evidence="2">17058_t:CDS:1</fullName>
    </submittedName>
</protein>
<feature type="region of interest" description="Disordered" evidence="1">
    <location>
        <begin position="288"/>
        <end position="314"/>
    </location>
</feature>
<accession>A0A9N8ZEE7</accession>
<evidence type="ECO:0000256" key="1">
    <source>
        <dbReference type="SAM" id="MobiDB-lite"/>
    </source>
</evidence>
<evidence type="ECO:0000313" key="3">
    <source>
        <dbReference type="Proteomes" id="UP000789342"/>
    </source>
</evidence>
<keyword evidence="3" id="KW-1185">Reference proteome</keyword>
<dbReference type="OrthoDB" id="2341175at2759"/>
<name>A0A9N8ZEE7_9GLOM</name>
<dbReference type="AlphaFoldDB" id="A0A9N8ZEE7"/>
<dbReference type="EMBL" id="CAJVPV010001027">
    <property type="protein sequence ID" value="CAG8483841.1"/>
    <property type="molecule type" value="Genomic_DNA"/>
</dbReference>
<sequence>MSVRLFDNRKLYSSLRITRFCDLPNKGFFHSVSHFKKFSFTPLRPSSKLFCTSFACLRAETAIDKKVFPFALKTRANSYTPFSRANTVRLFNNKPYTPLTSNDGLKKVIALGGAVYSFWNLESNVVINGIIAFAAYKLIKSTLDFIWPPRNVYTAAKYNPIFLVSKYWPLNLPFTQNAVNRLHASSVKQIQMAYDSNYDDLRNHYGGSSSSSIMFSPPHLVSSQTLGFGTIGTFRKQDSVKIEYWTTGRNGKRALVRVKGSLGRGDIDEISIYWLDTRGWLDIPLGESEDSQQYETSKPPDILEAEYRDIKKNK</sequence>